<protein>
    <submittedName>
        <fullName evidence="1">Nucleoid-associated protein</fullName>
    </submittedName>
</protein>
<name>A0A9D9HYP7_9FIRM</name>
<gene>
    <name evidence="1" type="ORF">IAC13_01670</name>
</gene>
<sequence>MNQEDIIIKKCFTCIFDMEMPFVNLTEQVLGDGDEKQQYMVQLIGKHLNHISLNKSKIDENSILMQILPEDEGQLEPFANEIADEIHTLMQEKSTDIPMGSGVFLWAFCEDREYVCFFKLNYQNKFVDSIDANGKEKWVLNTKVIPSITQKITELFFIDIKNRKVQISNRKHYVENEKSNYLSDMILQLSMEQSEEEVVKTYQEAVIDTIQECYEEKAPEKIMEYKQVVAESITKTGELNIEEIQKEVFEDNEQAKAICKEKLQEKSIPVKPIEVNKKMEKKLLKKQKIVTKNGIEILVPIDYLKDPSIFEYHQYEDGTISILIKDGIKKLV</sequence>
<dbReference type="EMBL" id="JADIML010000050">
    <property type="protein sequence ID" value="MBO8462621.1"/>
    <property type="molecule type" value="Genomic_DNA"/>
</dbReference>
<evidence type="ECO:0000313" key="2">
    <source>
        <dbReference type="Proteomes" id="UP000823618"/>
    </source>
</evidence>
<organism evidence="1 2">
    <name type="scientific">Candidatus Scybalomonas excrementavium</name>
    <dbReference type="NCBI Taxonomy" id="2840943"/>
    <lineage>
        <taxon>Bacteria</taxon>
        <taxon>Bacillati</taxon>
        <taxon>Bacillota</taxon>
        <taxon>Clostridia</taxon>
        <taxon>Lachnospirales</taxon>
        <taxon>Lachnospiraceae</taxon>
        <taxon>Lachnospiraceae incertae sedis</taxon>
        <taxon>Candidatus Scybalomonas</taxon>
    </lineage>
</organism>
<evidence type="ECO:0000313" key="1">
    <source>
        <dbReference type="EMBL" id="MBO8462621.1"/>
    </source>
</evidence>
<dbReference type="Proteomes" id="UP000823618">
    <property type="component" value="Unassembled WGS sequence"/>
</dbReference>
<reference evidence="1" key="1">
    <citation type="submission" date="2020-10" db="EMBL/GenBank/DDBJ databases">
        <authorList>
            <person name="Gilroy R."/>
        </authorList>
    </citation>
    <scope>NUCLEOTIDE SEQUENCE</scope>
    <source>
        <strain evidence="1">E3-2379</strain>
    </source>
</reference>
<accession>A0A9D9HYP7</accession>
<comment type="caution">
    <text evidence="1">The sequence shown here is derived from an EMBL/GenBank/DDBJ whole genome shotgun (WGS) entry which is preliminary data.</text>
</comment>
<dbReference type="AlphaFoldDB" id="A0A9D9HYP7"/>
<proteinExistence type="predicted"/>
<reference evidence="1" key="2">
    <citation type="journal article" date="2021" name="PeerJ">
        <title>Extensive microbial diversity within the chicken gut microbiome revealed by metagenomics and culture.</title>
        <authorList>
            <person name="Gilroy R."/>
            <person name="Ravi A."/>
            <person name="Getino M."/>
            <person name="Pursley I."/>
            <person name="Horton D.L."/>
            <person name="Alikhan N.F."/>
            <person name="Baker D."/>
            <person name="Gharbi K."/>
            <person name="Hall N."/>
            <person name="Watson M."/>
            <person name="Adriaenssens E.M."/>
            <person name="Foster-Nyarko E."/>
            <person name="Jarju S."/>
            <person name="Secka A."/>
            <person name="Antonio M."/>
            <person name="Oren A."/>
            <person name="Chaudhuri R.R."/>
            <person name="La Ragione R."/>
            <person name="Hildebrand F."/>
            <person name="Pallen M.J."/>
        </authorList>
    </citation>
    <scope>NUCLEOTIDE SEQUENCE</scope>
    <source>
        <strain evidence="1">E3-2379</strain>
    </source>
</reference>